<keyword evidence="2" id="KW-1185">Reference proteome</keyword>
<comment type="caution">
    <text evidence="1">The sequence shown here is derived from an EMBL/GenBank/DDBJ whole genome shotgun (WGS) entry which is preliminary data.</text>
</comment>
<reference evidence="1 2" key="1">
    <citation type="submission" date="2019-01" db="EMBL/GenBank/DDBJ databases">
        <title>Sequencing of cultivated peanut Arachis hypogaea provides insights into genome evolution and oil improvement.</title>
        <authorList>
            <person name="Chen X."/>
        </authorList>
    </citation>
    <scope>NUCLEOTIDE SEQUENCE [LARGE SCALE GENOMIC DNA]</scope>
    <source>
        <strain evidence="2">cv. Fuhuasheng</strain>
        <tissue evidence="1">Leaves</tissue>
    </source>
</reference>
<sequence>MAKTQINDLTGPAKYATCHVSIKRIEIPYLSIERGKSPSPALPPQSASFVLPFRQEDSSPTKLPWWTPCKFNTIPMVFYFSVARQPCDHPTTVNAVRTILHCHRWTSVPVSLELKDTVVRAYRTDPVQVRSCPFISLFDYINALVLLRTSDVRLTSHPLLTSSGSLSLFGIVFIDLRPLKMYPNNEMMEIEQMETLKASEIRAINHTLITRSWFIDHVFGSLKLKDKRYEHIELIFFSKIMIIMLFHVGSHHELRCEPHALNLHKWKEIITESLRY</sequence>
<gene>
    <name evidence="1" type="ORF">Ahy_B06g080373</name>
</gene>
<accession>A0A444YI08</accession>
<organism evidence="1 2">
    <name type="scientific">Arachis hypogaea</name>
    <name type="common">Peanut</name>
    <dbReference type="NCBI Taxonomy" id="3818"/>
    <lineage>
        <taxon>Eukaryota</taxon>
        <taxon>Viridiplantae</taxon>
        <taxon>Streptophyta</taxon>
        <taxon>Embryophyta</taxon>
        <taxon>Tracheophyta</taxon>
        <taxon>Spermatophyta</taxon>
        <taxon>Magnoliopsida</taxon>
        <taxon>eudicotyledons</taxon>
        <taxon>Gunneridae</taxon>
        <taxon>Pentapetalae</taxon>
        <taxon>rosids</taxon>
        <taxon>fabids</taxon>
        <taxon>Fabales</taxon>
        <taxon>Fabaceae</taxon>
        <taxon>Papilionoideae</taxon>
        <taxon>50 kb inversion clade</taxon>
        <taxon>dalbergioids sensu lato</taxon>
        <taxon>Dalbergieae</taxon>
        <taxon>Pterocarpus clade</taxon>
        <taxon>Arachis</taxon>
    </lineage>
</organism>
<proteinExistence type="predicted"/>
<dbReference type="AlphaFoldDB" id="A0A444YI08"/>
<dbReference type="EMBL" id="SDMP01000016">
    <property type="protein sequence ID" value="RYR01499.1"/>
    <property type="molecule type" value="Genomic_DNA"/>
</dbReference>
<dbReference type="Proteomes" id="UP000289738">
    <property type="component" value="Chromosome B06"/>
</dbReference>
<evidence type="ECO:0000313" key="1">
    <source>
        <dbReference type="EMBL" id="RYR01499.1"/>
    </source>
</evidence>
<protein>
    <submittedName>
        <fullName evidence="1">Uncharacterized protein</fullName>
    </submittedName>
</protein>
<name>A0A444YI08_ARAHY</name>
<evidence type="ECO:0000313" key="2">
    <source>
        <dbReference type="Proteomes" id="UP000289738"/>
    </source>
</evidence>